<dbReference type="InterPro" id="IPR011991">
    <property type="entry name" value="ArsR-like_HTH"/>
</dbReference>
<dbReference type="PRINTS" id="PR00033">
    <property type="entry name" value="HTHASNC"/>
</dbReference>
<keyword evidence="3" id="KW-0804">Transcription</keyword>
<dbReference type="EMBL" id="CP113527">
    <property type="protein sequence ID" value="WDV06686.1"/>
    <property type="molecule type" value="Genomic_DNA"/>
</dbReference>
<dbReference type="KEGG" id="liu:OU989_21070"/>
<name>A0AAJ5URA7_9BACI</name>
<dbReference type="InterPro" id="IPR019887">
    <property type="entry name" value="Tscrpt_reg_AsnC/Lrp_C"/>
</dbReference>
<dbReference type="Proteomes" id="UP001219585">
    <property type="component" value="Chromosome"/>
</dbReference>
<sequence>MDFINEMILKELKKDSRISISELGRRVHLSAPAVRERVKQLEEQEVIKRYTLDINQKALGFPIEAIIEATIKNNRYADFKDYIKAYTNMDFCYRISGEACFLLKAHFQSFSDVEQFIDELQPYAHTKTNFIFSDICDDIY</sequence>
<reference evidence="6" key="1">
    <citation type="submission" date="2022-11" db="EMBL/GenBank/DDBJ databases">
        <title>Lysinibacillus irui.</title>
        <authorList>
            <person name="Akintayo S.O."/>
        </authorList>
    </citation>
    <scope>NUCLEOTIDE SEQUENCE</scope>
    <source>
        <strain evidence="6">IRB4-01</strain>
    </source>
</reference>
<dbReference type="CDD" id="cd00090">
    <property type="entry name" value="HTH_ARSR"/>
    <property type="match status" value="1"/>
</dbReference>
<dbReference type="FunFam" id="1.10.10.10:FF:000186">
    <property type="entry name" value="AsnC family transcriptional regulator"/>
    <property type="match status" value="1"/>
</dbReference>
<feature type="domain" description="HTH asnC-type" evidence="4">
    <location>
        <begin position="1"/>
        <end position="62"/>
    </location>
</feature>
<evidence type="ECO:0000313" key="8">
    <source>
        <dbReference type="Proteomes" id="UP001289615"/>
    </source>
</evidence>
<dbReference type="SUPFAM" id="SSF46785">
    <property type="entry name" value="Winged helix' DNA-binding domain"/>
    <property type="match status" value="1"/>
</dbReference>
<dbReference type="AlphaFoldDB" id="A0AAJ5URA7"/>
<dbReference type="Proteomes" id="UP001289615">
    <property type="component" value="Unassembled WGS sequence"/>
</dbReference>
<dbReference type="GO" id="GO:0043200">
    <property type="term" value="P:response to amino acid"/>
    <property type="evidence" value="ECO:0007669"/>
    <property type="project" value="TreeGrafter"/>
</dbReference>
<reference evidence="5 8" key="2">
    <citation type="submission" date="2023-12" db="EMBL/GenBank/DDBJ databases">
        <title>Genome comparison identifies genes involved in endophytic behavior of Lysinibacillus irui and provides insights into its role as a plant-growth promoting bacterium.</title>
        <authorList>
            <person name="Hilario S."/>
            <person name="Matos I."/>
            <person name="Goncalves M.F.M."/>
            <person name="Pardo C.A."/>
            <person name="Santos M.J."/>
        </authorList>
    </citation>
    <scope>NUCLEOTIDE SEQUENCE [LARGE SCALE GENOMIC DNA]</scope>
    <source>
        <strain evidence="5 8">B3</strain>
    </source>
</reference>
<dbReference type="Pfam" id="PF13412">
    <property type="entry name" value="HTH_24"/>
    <property type="match status" value="1"/>
</dbReference>
<dbReference type="InterPro" id="IPR036390">
    <property type="entry name" value="WH_DNA-bd_sf"/>
</dbReference>
<dbReference type="Gene3D" id="1.10.10.10">
    <property type="entry name" value="Winged helix-like DNA-binding domain superfamily/Winged helix DNA-binding domain"/>
    <property type="match status" value="1"/>
</dbReference>
<dbReference type="PANTHER" id="PTHR30154">
    <property type="entry name" value="LEUCINE-RESPONSIVE REGULATORY PROTEIN"/>
    <property type="match status" value="1"/>
</dbReference>
<dbReference type="RefSeq" id="WP_274794872.1">
    <property type="nucleotide sequence ID" value="NZ_CP113527.1"/>
</dbReference>
<evidence type="ECO:0000259" key="4">
    <source>
        <dbReference type="PROSITE" id="PS50956"/>
    </source>
</evidence>
<dbReference type="SUPFAM" id="SSF54909">
    <property type="entry name" value="Dimeric alpha+beta barrel"/>
    <property type="match status" value="1"/>
</dbReference>
<dbReference type="InterPro" id="IPR036388">
    <property type="entry name" value="WH-like_DNA-bd_sf"/>
</dbReference>
<dbReference type="InterPro" id="IPR019888">
    <property type="entry name" value="Tscrpt_reg_AsnC-like"/>
</dbReference>
<organism evidence="6 7">
    <name type="scientific">Lysinibacillus irui</name>
    <dbReference type="NCBI Taxonomy" id="2998077"/>
    <lineage>
        <taxon>Bacteria</taxon>
        <taxon>Bacillati</taxon>
        <taxon>Bacillota</taxon>
        <taxon>Bacilli</taxon>
        <taxon>Bacillales</taxon>
        <taxon>Bacillaceae</taxon>
        <taxon>Lysinibacillus</taxon>
    </lineage>
</organism>
<dbReference type="GO" id="GO:0043565">
    <property type="term" value="F:sequence-specific DNA binding"/>
    <property type="evidence" value="ECO:0007669"/>
    <property type="project" value="InterPro"/>
</dbReference>
<keyword evidence="1" id="KW-0805">Transcription regulation</keyword>
<dbReference type="InterPro" id="IPR011008">
    <property type="entry name" value="Dimeric_a/b-barrel"/>
</dbReference>
<keyword evidence="2" id="KW-0238">DNA-binding</keyword>
<evidence type="ECO:0000256" key="2">
    <source>
        <dbReference type="ARBA" id="ARBA00023125"/>
    </source>
</evidence>
<evidence type="ECO:0000313" key="7">
    <source>
        <dbReference type="Proteomes" id="UP001219585"/>
    </source>
</evidence>
<evidence type="ECO:0000313" key="5">
    <source>
        <dbReference type="EMBL" id="MEA0978437.1"/>
    </source>
</evidence>
<dbReference type="Gene3D" id="3.30.70.920">
    <property type="match status" value="1"/>
</dbReference>
<dbReference type="InterPro" id="IPR000485">
    <property type="entry name" value="AsnC-type_HTH_dom"/>
</dbReference>
<dbReference type="EMBL" id="JAXUIA010000015">
    <property type="protein sequence ID" value="MEA0978437.1"/>
    <property type="molecule type" value="Genomic_DNA"/>
</dbReference>
<protein>
    <submittedName>
        <fullName evidence="6">Lrp/AsnC family transcriptional regulator</fullName>
    </submittedName>
</protein>
<evidence type="ECO:0000256" key="3">
    <source>
        <dbReference type="ARBA" id="ARBA00023163"/>
    </source>
</evidence>
<dbReference type="PROSITE" id="PS50956">
    <property type="entry name" value="HTH_ASNC_2"/>
    <property type="match status" value="1"/>
</dbReference>
<gene>
    <name evidence="6" type="ORF">OU989_21070</name>
    <name evidence="5" type="ORF">U6C28_19220</name>
</gene>
<dbReference type="PANTHER" id="PTHR30154:SF53">
    <property type="entry name" value="HTH-TYPE TRANSCRIPTIONAL REGULATOR LRPC"/>
    <property type="match status" value="1"/>
</dbReference>
<evidence type="ECO:0000256" key="1">
    <source>
        <dbReference type="ARBA" id="ARBA00023015"/>
    </source>
</evidence>
<keyword evidence="8" id="KW-1185">Reference proteome</keyword>
<dbReference type="Pfam" id="PF01037">
    <property type="entry name" value="AsnC_trans_reg"/>
    <property type="match status" value="1"/>
</dbReference>
<accession>A0AAJ5URA7</accession>
<dbReference type="GO" id="GO:0005829">
    <property type="term" value="C:cytosol"/>
    <property type="evidence" value="ECO:0007669"/>
    <property type="project" value="TreeGrafter"/>
</dbReference>
<proteinExistence type="predicted"/>
<dbReference type="SMART" id="SM00344">
    <property type="entry name" value="HTH_ASNC"/>
    <property type="match status" value="1"/>
</dbReference>
<evidence type="ECO:0000313" key="6">
    <source>
        <dbReference type="EMBL" id="WDV06686.1"/>
    </source>
</evidence>